<proteinExistence type="predicted"/>
<keyword evidence="2" id="KW-1185">Reference proteome</keyword>
<gene>
    <name evidence="1" type="ORF">HPB49_001593</name>
</gene>
<sequence>MASPLGTYQPRCIPSLSSPGWTTNLTVVPHISERTLEWLCDQKCPSARQRKKAYSFAIEAYCSPSSLRTYTCDSGLGIVHVHCTCFRSQKKSGRPYNVQLSVQSATGVPRTTTCECPAGKSGACSHILAAVRLLALLKQQGFAEPPPELSCTELPQQWRRPRQKGIKPASVLDVDWRAPREGGVQLPVTARLSDASLDYQDEASQVAAIQSLGAELESLGDFPFAAVLLDVQAPLVKTKAGLAPADSPLTYQQSDRPHDFKTWMSSTIAPGAGTSCAVPRLALFTGAVQHTFPDVLTVDEQQILMHLKLAPEEAQDLEVNTRQQALSDRWHSARHHRLTASTFGRVIKRKEWTEKGLRNLLDPKDLSRVRAIQYGKKNESVAAERYATTMRAAGHNVTLQHCGLAVHPSCPWLGASPDRLAFDPEEGTYGVVEIKCPYSLKDSEANTVTTKNFCLTFVDDTPQLKRDDEYFYQVLGQMAVTECQWADFVVFSEKWIAVERIYFDQQKWDNVKAQSTQTTGESLRFLSSWQGAVLLWIRRFGHDGVMLECVDDLSWNLCNVPEHQSARDEASAAWRHLAALGPCCSSPPGTLVAVCMGACISCEVPDADASELVFSFLADPSAGRAIFMSLLKGSRA</sequence>
<accession>A0ACB8DT12</accession>
<dbReference type="EMBL" id="CM023470">
    <property type="protein sequence ID" value="KAH7977441.1"/>
    <property type="molecule type" value="Genomic_DNA"/>
</dbReference>
<reference evidence="1" key="1">
    <citation type="submission" date="2020-05" db="EMBL/GenBank/DDBJ databases">
        <title>Large-scale comparative analyses of tick genomes elucidate their genetic diversity and vector capacities.</title>
        <authorList>
            <person name="Jia N."/>
            <person name="Wang J."/>
            <person name="Shi W."/>
            <person name="Du L."/>
            <person name="Sun Y."/>
            <person name="Zhan W."/>
            <person name="Jiang J."/>
            <person name="Wang Q."/>
            <person name="Zhang B."/>
            <person name="Ji P."/>
            <person name="Sakyi L.B."/>
            <person name="Cui X."/>
            <person name="Yuan T."/>
            <person name="Jiang B."/>
            <person name="Yang W."/>
            <person name="Lam T.T.-Y."/>
            <person name="Chang Q."/>
            <person name="Ding S."/>
            <person name="Wang X."/>
            <person name="Zhu J."/>
            <person name="Ruan X."/>
            <person name="Zhao L."/>
            <person name="Wei J."/>
            <person name="Que T."/>
            <person name="Du C."/>
            <person name="Cheng J."/>
            <person name="Dai P."/>
            <person name="Han X."/>
            <person name="Huang E."/>
            <person name="Gao Y."/>
            <person name="Liu J."/>
            <person name="Shao H."/>
            <person name="Ye R."/>
            <person name="Li L."/>
            <person name="Wei W."/>
            <person name="Wang X."/>
            <person name="Wang C."/>
            <person name="Yang T."/>
            <person name="Huo Q."/>
            <person name="Li W."/>
            <person name="Guo W."/>
            <person name="Chen H."/>
            <person name="Zhou L."/>
            <person name="Ni X."/>
            <person name="Tian J."/>
            <person name="Zhou Y."/>
            <person name="Sheng Y."/>
            <person name="Liu T."/>
            <person name="Pan Y."/>
            <person name="Xia L."/>
            <person name="Li J."/>
            <person name="Zhao F."/>
            <person name="Cao W."/>
        </authorList>
    </citation>
    <scope>NUCLEOTIDE SEQUENCE</scope>
    <source>
        <strain evidence="1">Dsil-2018</strain>
    </source>
</reference>
<evidence type="ECO:0000313" key="1">
    <source>
        <dbReference type="EMBL" id="KAH7977441.1"/>
    </source>
</evidence>
<evidence type="ECO:0000313" key="2">
    <source>
        <dbReference type="Proteomes" id="UP000821865"/>
    </source>
</evidence>
<protein>
    <submittedName>
        <fullName evidence="1">Uncharacterized protein</fullName>
    </submittedName>
</protein>
<organism evidence="1 2">
    <name type="scientific">Dermacentor silvarum</name>
    <name type="common">Tick</name>
    <dbReference type="NCBI Taxonomy" id="543639"/>
    <lineage>
        <taxon>Eukaryota</taxon>
        <taxon>Metazoa</taxon>
        <taxon>Ecdysozoa</taxon>
        <taxon>Arthropoda</taxon>
        <taxon>Chelicerata</taxon>
        <taxon>Arachnida</taxon>
        <taxon>Acari</taxon>
        <taxon>Parasitiformes</taxon>
        <taxon>Ixodida</taxon>
        <taxon>Ixodoidea</taxon>
        <taxon>Ixodidae</taxon>
        <taxon>Rhipicephalinae</taxon>
        <taxon>Dermacentor</taxon>
    </lineage>
</organism>
<dbReference type="Proteomes" id="UP000821865">
    <property type="component" value="Chromosome 1"/>
</dbReference>
<comment type="caution">
    <text evidence="1">The sequence shown here is derived from an EMBL/GenBank/DDBJ whole genome shotgun (WGS) entry which is preliminary data.</text>
</comment>
<name>A0ACB8DT12_DERSI</name>